<organism evidence="4 5">
    <name type="scientific">Nannocystis exedens</name>
    <dbReference type="NCBI Taxonomy" id="54"/>
    <lineage>
        <taxon>Bacteria</taxon>
        <taxon>Pseudomonadati</taxon>
        <taxon>Myxococcota</taxon>
        <taxon>Polyangia</taxon>
        <taxon>Nannocystales</taxon>
        <taxon>Nannocystaceae</taxon>
        <taxon>Nannocystis</taxon>
    </lineage>
</organism>
<dbReference type="Pfam" id="PF04389">
    <property type="entry name" value="Peptidase_M28"/>
    <property type="match status" value="1"/>
</dbReference>
<dbReference type="SUPFAM" id="SSF52025">
    <property type="entry name" value="PA domain"/>
    <property type="match status" value="1"/>
</dbReference>
<dbReference type="STRING" id="54.SAMN02745121_06769"/>
<dbReference type="Gene3D" id="3.50.30.30">
    <property type="match status" value="1"/>
</dbReference>
<feature type="region of interest" description="Disordered" evidence="1">
    <location>
        <begin position="508"/>
        <end position="537"/>
    </location>
</feature>
<dbReference type="AlphaFoldDB" id="A0A1I2FQT9"/>
<proteinExistence type="predicted"/>
<accession>A0A1I2FQT9</accession>
<dbReference type="InterPro" id="IPR046450">
    <property type="entry name" value="PA_dom_sf"/>
</dbReference>
<evidence type="ECO:0000313" key="4">
    <source>
        <dbReference type="EMBL" id="SFF06960.1"/>
    </source>
</evidence>
<evidence type="ECO:0000256" key="1">
    <source>
        <dbReference type="SAM" id="MobiDB-lite"/>
    </source>
</evidence>
<feature type="domain" description="PA" evidence="2">
    <location>
        <begin position="169"/>
        <end position="264"/>
    </location>
</feature>
<keyword evidence="5" id="KW-1185">Reference proteome</keyword>
<dbReference type="PANTHER" id="PTHR12147:SF26">
    <property type="entry name" value="PEPTIDASE M28 DOMAIN-CONTAINING PROTEIN"/>
    <property type="match status" value="1"/>
</dbReference>
<dbReference type="InterPro" id="IPR007484">
    <property type="entry name" value="Peptidase_M28"/>
</dbReference>
<name>A0A1I2FQT9_9BACT</name>
<protein>
    <submittedName>
        <fullName evidence="4">PA domain-containing protein</fullName>
    </submittedName>
</protein>
<dbReference type="InterPro" id="IPR003137">
    <property type="entry name" value="PA_domain"/>
</dbReference>
<dbReference type="InterPro" id="IPR045175">
    <property type="entry name" value="M28_fam"/>
</dbReference>
<feature type="compositionally biased region" description="Pro residues" evidence="1">
    <location>
        <begin position="510"/>
        <end position="519"/>
    </location>
</feature>
<reference evidence="5" key="1">
    <citation type="submission" date="2016-10" db="EMBL/GenBank/DDBJ databases">
        <authorList>
            <person name="Varghese N."/>
            <person name="Submissions S."/>
        </authorList>
    </citation>
    <scope>NUCLEOTIDE SEQUENCE [LARGE SCALE GENOMIC DNA]</scope>
    <source>
        <strain evidence="5">ATCC 25963</strain>
    </source>
</reference>
<dbReference type="Gene3D" id="3.40.630.10">
    <property type="entry name" value="Zn peptidases"/>
    <property type="match status" value="2"/>
</dbReference>
<evidence type="ECO:0000259" key="3">
    <source>
        <dbReference type="Pfam" id="PF04389"/>
    </source>
</evidence>
<dbReference type="Proteomes" id="UP000199400">
    <property type="component" value="Unassembled WGS sequence"/>
</dbReference>
<dbReference type="EMBL" id="FOMX01000027">
    <property type="protein sequence ID" value="SFF06960.1"/>
    <property type="molecule type" value="Genomic_DNA"/>
</dbReference>
<dbReference type="CDD" id="cd00538">
    <property type="entry name" value="PA"/>
    <property type="match status" value="1"/>
</dbReference>
<dbReference type="PANTHER" id="PTHR12147">
    <property type="entry name" value="METALLOPEPTIDASE M28 FAMILY MEMBER"/>
    <property type="match status" value="1"/>
</dbReference>
<sequence>MTTPRAGRQPARATARPPTRAPIGYVARVRRELRICRTWPLAGASALALALAPACPAPPDPAPAGCPAPLAESIDVAALEQHLLALADLARAHADTRAAGSDGFSASADYVAEQLAAAGLSVRREPFTYDDFVLLAPPRLLRTDAAAAEYVAGVEFRVATFSASGDVAGPVIPVDLSLGSGNASTSGCQAEDFAGFFPSSIALLQRGGCTHRQKIDNAIRAGAAAVVYFNQGDAPERLALFTPRLDRGTTLPVVALPYALGEALAQESDLRLRLVVAAEAVVRETVNVIADTAPTASGRVVMLGAHLDSVPAGPGVNDNGSGVAALLAVAGALPRCDLRHQVRFAFWGAEELGLLGSVFHVESLPAAERAAIALYLNLDMIASPNPVRFVYDGDGSAWQKAGPAGSAAIEAAFTDYFAALGVPTRETAFDGRSDYWAFIRHDIPAGGLFTGAEARKSAHEAQLFGGEAEIAYDPCYHAACDDRDNYSREALLENTRATAHVLAAFAMNDPPLPDEPTPAAPRAAVDVHAPEHCDDRR</sequence>
<dbReference type="GO" id="GO:0008235">
    <property type="term" value="F:metalloexopeptidase activity"/>
    <property type="evidence" value="ECO:0007669"/>
    <property type="project" value="InterPro"/>
</dbReference>
<dbReference type="GO" id="GO:0006508">
    <property type="term" value="P:proteolysis"/>
    <property type="evidence" value="ECO:0007669"/>
    <property type="project" value="InterPro"/>
</dbReference>
<gene>
    <name evidence="4" type="ORF">SAMN02745121_06769</name>
</gene>
<feature type="compositionally biased region" description="Basic and acidic residues" evidence="1">
    <location>
        <begin position="528"/>
        <end position="537"/>
    </location>
</feature>
<dbReference type="SUPFAM" id="SSF53187">
    <property type="entry name" value="Zn-dependent exopeptidases"/>
    <property type="match status" value="1"/>
</dbReference>
<dbReference type="Pfam" id="PF02225">
    <property type="entry name" value="PA"/>
    <property type="match status" value="1"/>
</dbReference>
<evidence type="ECO:0000259" key="2">
    <source>
        <dbReference type="Pfam" id="PF02225"/>
    </source>
</evidence>
<evidence type="ECO:0000313" key="5">
    <source>
        <dbReference type="Proteomes" id="UP000199400"/>
    </source>
</evidence>
<feature type="domain" description="Peptidase M28" evidence="3">
    <location>
        <begin position="287"/>
        <end position="500"/>
    </location>
</feature>